<dbReference type="EMBL" id="UINC01143137">
    <property type="protein sequence ID" value="SVD31884.1"/>
    <property type="molecule type" value="Genomic_DNA"/>
</dbReference>
<evidence type="ECO:0000313" key="1">
    <source>
        <dbReference type="EMBL" id="SVD31884.1"/>
    </source>
</evidence>
<protein>
    <recommendedName>
        <fullName evidence="2">Sortilin N-terminal domain-containing protein</fullName>
    </recommendedName>
</protein>
<proteinExistence type="predicted"/>
<organism evidence="1">
    <name type="scientific">marine metagenome</name>
    <dbReference type="NCBI Taxonomy" id="408172"/>
    <lineage>
        <taxon>unclassified sequences</taxon>
        <taxon>metagenomes</taxon>
        <taxon>ecological metagenomes</taxon>
    </lineage>
</organism>
<accession>A0A382UC63</accession>
<gene>
    <name evidence="1" type="ORF">METZ01_LOCUS384738</name>
</gene>
<evidence type="ECO:0008006" key="2">
    <source>
        <dbReference type="Google" id="ProtNLM"/>
    </source>
</evidence>
<name>A0A382UC63_9ZZZZ</name>
<reference evidence="1" key="1">
    <citation type="submission" date="2018-05" db="EMBL/GenBank/DDBJ databases">
        <authorList>
            <person name="Lanie J.A."/>
            <person name="Ng W.-L."/>
            <person name="Kazmierczak K.M."/>
            <person name="Andrzejewski T.M."/>
            <person name="Davidsen T.M."/>
            <person name="Wayne K.J."/>
            <person name="Tettelin H."/>
            <person name="Glass J.I."/>
            <person name="Rusch D."/>
            <person name="Podicherti R."/>
            <person name="Tsui H.-C.T."/>
            <person name="Winkler M.E."/>
        </authorList>
    </citation>
    <scope>NUCLEOTIDE SEQUENCE</scope>
</reference>
<dbReference type="AlphaFoldDB" id="A0A382UC63"/>
<sequence>DWGLVEGLPENIDKNIDTFQIIIVDGACALVIIEDNILYETSDWGMTWDKVGEDYPRLFGALVL</sequence>
<feature type="non-terminal residue" evidence="1">
    <location>
        <position position="1"/>
    </location>
</feature>